<organism evidence="2 3">
    <name type="scientific">Nocardioides dokdonensis FR1436</name>
    <dbReference type="NCBI Taxonomy" id="1300347"/>
    <lineage>
        <taxon>Bacteria</taxon>
        <taxon>Bacillati</taxon>
        <taxon>Actinomycetota</taxon>
        <taxon>Actinomycetes</taxon>
        <taxon>Propionibacteriales</taxon>
        <taxon>Nocardioidaceae</taxon>
        <taxon>Nocardioides</taxon>
    </lineage>
</organism>
<keyword evidence="1" id="KW-0812">Transmembrane</keyword>
<dbReference type="STRING" id="1300347.I601_3196"/>
<sequence length="186" mass="19142">MNTDTHAPTSRTRLARAASTGAVAGVIGSLMMAAYAMLAAATYQGSGFFTPLHHIASVFISPADMMSSMESATMGGSNFEFFAGAALVGALVHMMVGAMYGVGFGVLAVLAKIRGMALVAAAVVWGGLVFVISSFVGLPLAAVIFDSGDQITNMAELVGYGTFLVEHLVFGLFLGLILLMGAKRAH</sequence>
<keyword evidence="1" id="KW-0472">Membrane</keyword>
<feature type="transmembrane region" description="Helical" evidence="1">
    <location>
        <begin position="81"/>
        <end position="110"/>
    </location>
</feature>
<dbReference type="KEGG" id="ndk:I601_3196"/>
<dbReference type="EMBL" id="CP015079">
    <property type="protein sequence ID" value="ANH39603.1"/>
    <property type="molecule type" value="Genomic_DNA"/>
</dbReference>
<dbReference type="AlphaFoldDB" id="A0A1A9GPS6"/>
<dbReference type="PATRIC" id="fig|1300347.3.peg.3198"/>
<feature type="transmembrane region" description="Helical" evidence="1">
    <location>
        <begin position="117"/>
        <end position="145"/>
    </location>
</feature>
<accession>A0A1A9GPS6</accession>
<reference evidence="2 3" key="1">
    <citation type="submission" date="2016-03" db="EMBL/GenBank/DDBJ databases">
        <title>Complete genome sequence of a soil Actinobacterium, Nocardioides dokdonensis FR1436.</title>
        <authorList>
            <person name="Kwon S.-K."/>
            <person name="Kim K."/>
            <person name="Kim J.F."/>
        </authorList>
    </citation>
    <scope>NUCLEOTIDE SEQUENCE [LARGE SCALE GENOMIC DNA]</scope>
    <source>
        <strain evidence="2 3">FR1436</strain>
    </source>
</reference>
<evidence type="ECO:0000313" key="3">
    <source>
        <dbReference type="Proteomes" id="UP000077868"/>
    </source>
</evidence>
<gene>
    <name evidence="2" type="ORF">I601_3196</name>
</gene>
<protein>
    <recommendedName>
        <fullName evidence="4">DUF1440 domain-containing protein</fullName>
    </recommendedName>
</protein>
<keyword evidence="3" id="KW-1185">Reference proteome</keyword>
<keyword evidence="1" id="KW-1133">Transmembrane helix</keyword>
<evidence type="ECO:0008006" key="4">
    <source>
        <dbReference type="Google" id="ProtNLM"/>
    </source>
</evidence>
<dbReference type="Proteomes" id="UP000077868">
    <property type="component" value="Chromosome"/>
</dbReference>
<proteinExistence type="predicted"/>
<evidence type="ECO:0000313" key="2">
    <source>
        <dbReference type="EMBL" id="ANH39603.1"/>
    </source>
</evidence>
<feature type="transmembrane region" description="Helical" evidence="1">
    <location>
        <begin position="157"/>
        <end position="180"/>
    </location>
</feature>
<evidence type="ECO:0000256" key="1">
    <source>
        <dbReference type="SAM" id="Phobius"/>
    </source>
</evidence>
<name>A0A1A9GPS6_9ACTN</name>
<feature type="transmembrane region" description="Helical" evidence="1">
    <location>
        <begin position="21"/>
        <end position="43"/>
    </location>
</feature>
<dbReference type="RefSeq" id="WP_218917683.1">
    <property type="nucleotide sequence ID" value="NZ_CP015079.1"/>
</dbReference>